<protein>
    <submittedName>
        <fullName evidence="1">Uncharacterized protein</fullName>
    </submittedName>
</protein>
<accession>A0A501PRQ0</accession>
<dbReference type="EMBL" id="VFIY01000004">
    <property type="protein sequence ID" value="TPD62797.1"/>
    <property type="molecule type" value="Genomic_DNA"/>
</dbReference>
<evidence type="ECO:0000313" key="2">
    <source>
        <dbReference type="Proteomes" id="UP000319148"/>
    </source>
</evidence>
<proteinExistence type="predicted"/>
<dbReference type="Proteomes" id="UP000319148">
    <property type="component" value="Unassembled WGS sequence"/>
</dbReference>
<organism evidence="1 2">
    <name type="scientific">Emcibacter nanhaiensis</name>
    <dbReference type="NCBI Taxonomy" id="1505037"/>
    <lineage>
        <taxon>Bacteria</taxon>
        <taxon>Pseudomonadati</taxon>
        <taxon>Pseudomonadota</taxon>
        <taxon>Alphaproteobacteria</taxon>
        <taxon>Emcibacterales</taxon>
        <taxon>Emcibacteraceae</taxon>
        <taxon>Emcibacter</taxon>
    </lineage>
</organism>
<sequence length="61" mass="7249">MPSIVPELIQDTETTQRIARVLLKHIRPKNKEEAREILKGRLGVYVTKKENLDQEIERYFN</sequence>
<comment type="caution">
    <text evidence="1">The sequence shown here is derived from an EMBL/GenBank/DDBJ whole genome shotgun (WGS) entry which is preliminary data.</text>
</comment>
<gene>
    <name evidence="1" type="ORF">FIV46_01585</name>
</gene>
<dbReference type="RefSeq" id="WP_139938047.1">
    <property type="nucleotide sequence ID" value="NZ_JBHSYP010000022.1"/>
</dbReference>
<keyword evidence="2" id="KW-1185">Reference proteome</keyword>
<evidence type="ECO:0000313" key="1">
    <source>
        <dbReference type="EMBL" id="TPD62797.1"/>
    </source>
</evidence>
<name>A0A501PRQ0_9PROT</name>
<dbReference type="OrthoDB" id="8481722at2"/>
<dbReference type="AlphaFoldDB" id="A0A501PRQ0"/>
<reference evidence="2" key="1">
    <citation type="submission" date="2019-06" db="EMBL/GenBank/DDBJ databases">
        <title>The complete genome of Emcibacter congregatus ZYLT.</title>
        <authorList>
            <person name="Zhao Z."/>
        </authorList>
    </citation>
    <scope>NUCLEOTIDE SEQUENCE [LARGE SCALE GENOMIC DNA]</scope>
    <source>
        <strain evidence="2">MCCC 1A06723</strain>
    </source>
</reference>